<evidence type="ECO:0000256" key="4">
    <source>
        <dbReference type="ARBA" id="ARBA00022801"/>
    </source>
</evidence>
<dbReference type="OrthoDB" id="534666at2759"/>
<evidence type="ECO:0000313" key="9">
    <source>
        <dbReference type="EMBL" id="ACL54274.1"/>
    </source>
</evidence>
<dbReference type="ExpressionAtlas" id="B8A275">
    <property type="expression patterns" value="baseline and differential"/>
</dbReference>
<dbReference type="PANTHER" id="PTHR11804">
    <property type="entry name" value="PROTEASE M3 THIMET OLIGOPEPTIDASE-RELATED"/>
    <property type="match status" value="1"/>
</dbReference>
<reference evidence="9" key="1">
    <citation type="journal article" date="2009" name="PLoS Genet.">
        <title>Sequencing, mapping, and analysis of 27,455 maize full-length cDNAs.</title>
        <authorList>
            <person name="Soderlund C."/>
            <person name="Descour A."/>
            <person name="Kudrna D."/>
            <person name="Bomhoff M."/>
            <person name="Boyd L."/>
            <person name="Currie J."/>
            <person name="Angelova A."/>
            <person name="Collura K."/>
            <person name="Wissotski M."/>
            <person name="Ashley E."/>
            <person name="Morrow D."/>
            <person name="Fernandes J."/>
            <person name="Walbot V."/>
            <person name="Yu Y."/>
        </authorList>
    </citation>
    <scope>NUCLEOTIDE SEQUENCE</scope>
    <source>
        <strain evidence="9">B73</strain>
    </source>
</reference>
<dbReference type="EMBL" id="BT055667">
    <property type="protein sequence ID" value="ACL54274.1"/>
    <property type="molecule type" value="mRNA"/>
</dbReference>
<dbReference type="Pfam" id="PF01432">
    <property type="entry name" value="Peptidase_M3"/>
    <property type="match status" value="1"/>
</dbReference>
<protein>
    <recommendedName>
        <fullName evidence="8">Peptidase M3A/M3B catalytic domain-containing protein</fullName>
    </recommendedName>
</protein>
<dbReference type="Gene3D" id="1.10.1370.10">
    <property type="entry name" value="Neurolysin, domain 3"/>
    <property type="match status" value="1"/>
</dbReference>
<dbReference type="RefSeq" id="NP_001307459.1">
    <property type="nucleotide sequence ID" value="NM_001320530.1"/>
</dbReference>
<evidence type="ECO:0000256" key="6">
    <source>
        <dbReference type="ARBA" id="ARBA00023049"/>
    </source>
</evidence>
<name>B8A275_MAIZE</name>
<evidence type="ECO:0000256" key="7">
    <source>
        <dbReference type="RuleBase" id="RU003435"/>
    </source>
</evidence>
<dbReference type="InterPro" id="IPR001567">
    <property type="entry name" value="Pept_M3A_M3B_dom"/>
</dbReference>
<comment type="cofactor">
    <cofactor evidence="7">
        <name>Zn(2+)</name>
        <dbReference type="ChEBI" id="CHEBI:29105"/>
    </cofactor>
    <text evidence="7">Binds 1 zinc ion.</text>
</comment>
<evidence type="ECO:0000256" key="1">
    <source>
        <dbReference type="ARBA" id="ARBA00006040"/>
    </source>
</evidence>
<evidence type="ECO:0000256" key="2">
    <source>
        <dbReference type="ARBA" id="ARBA00022670"/>
    </source>
</evidence>
<evidence type="ECO:0000256" key="5">
    <source>
        <dbReference type="ARBA" id="ARBA00022833"/>
    </source>
</evidence>
<keyword evidence="6 7" id="KW-0482">Metalloprotease</keyword>
<dbReference type="AlphaFoldDB" id="B8A275"/>
<dbReference type="GO" id="GO:0004222">
    <property type="term" value="F:metalloendopeptidase activity"/>
    <property type="evidence" value="ECO:0007669"/>
    <property type="project" value="InterPro"/>
</dbReference>
<dbReference type="GO" id="GO:0046872">
    <property type="term" value="F:metal ion binding"/>
    <property type="evidence" value="ECO:0007669"/>
    <property type="project" value="UniProtKB-UniRule"/>
</dbReference>
<keyword evidence="4 7" id="KW-0378">Hydrolase</keyword>
<comment type="similarity">
    <text evidence="1 7">Belongs to the peptidase M3 family.</text>
</comment>
<keyword evidence="2 7" id="KW-0645">Protease</keyword>
<dbReference type="SUPFAM" id="SSF55486">
    <property type="entry name" value="Metalloproteases ('zincins'), catalytic domain"/>
    <property type="match status" value="1"/>
</dbReference>
<accession>B8A275</accession>
<dbReference type="MEROPS" id="M03.A03"/>
<organism evidence="9">
    <name type="scientific">Zea mays</name>
    <name type="common">Maize</name>
    <dbReference type="NCBI Taxonomy" id="4577"/>
    <lineage>
        <taxon>Eukaryota</taxon>
        <taxon>Viridiplantae</taxon>
        <taxon>Streptophyta</taxon>
        <taxon>Embryophyta</taxon>
        <taxon>Tracheophyta</taxon>
        <taxon>Spermatophyta</taxon>
        <taxon>Magnoliopsida</taxon>
        <taxon>Liliopsida</taxon>
        <taxon>Poales</taxon>
        <taxon>Poaceae</taxon>
        <taxon>PACMAD clade</taxon>
        <taxon>Panicoideae</taxon>
        <taxon>Andropogonodae</taxon>
        <taxon>Andropogoneae</taxon>
        <taxon>Tripsacinae</taxon>
        <taxon>Zea</taxon>
    </lineage>
</organism>
<dbReference type="InterPro" id="IPR024077">
    <property type="entry name" value="Neurolysin/TOP_dom2"/>
</dbReference>
<evidence type="ECO:0000259" key="8">
    <source>
        <dbReference type="Pfam" id="PF01432"/>
    </source>
</evidence>
<dbReference type="KEGG" id="zma:100280152"/>
<dbReference type="InterPro" id="IPR045090">
    <property type="entry name" value="Pept_M3A_M3B"/>
</dbReference>
<keyword evidence="3 7" id="KW-0479">Metal-binding</keyword>
<dbReference type="GeneID" id="100280152"/>
<sequence length="257" mass="29517">MEKLKSHIDALNLKYLQNLNDFTKFLLLGEDELAGMPFEFLKDLEKADGKFKVPLTSYHVTPVLEHCKVGSTRKQIAVAYGQKGGKDNVAILENLVQLRHKFAKLLGYTNYADFAIEPRMPKTSRKILEFLEEMSEQLSDVANRELNILKDLKIKEEGNAQFGMEDLLYYIKRAEEFKVDLDVGEIKQYFPVGLVISGMLKIFQDLFALRFDEIKDVDVWHDTVRVFSVWDASSSDLLGYFFLISFPGKESMPTLVL</sequence>
<keyword evidence="5 7" id="KW-0862">Zinc</keyword>
<proteinExistence type="evidence at transcript level"/>
<evidence type="ECO:0000256" key="3">
    <source>
        <dbReference type="ARBA" id="ARBA00022723"/>
    </source>
</evidence>
<dbReference type="PANTHER" id="PTHR11804:SF82">
    <property type="entry name" value="THIMET OLIGOPEPTIDASE-RELATED"/>
    <property type="match status" value="1"/>
</dbReference>
<feature type="domain" description="Peptidase M3A/M3B catalytic" evidence="8">
    <location>
        <begin position="64"/>
        <end position="243"/>
    </location>
</feature>
<dbReference type="GO" id="GO:0006508">
    <property type="term" value="P:proteolysis"/>
    <property type="evidence" value="ECO:0007669"/>
    <property type="project" value="UniProtKB-KW"/>
</dbReference>